<feature type="domain" description="OmpR/PhoB-type" evidence="9">
    <location>
        <begin position="123"/>
        <end position="216"/>
    </location>
</feature>
<keyword evidence="1 6" id="KW-0597">Phosphoprotein</keyword>
<evidence type="ECO:0000259" key="9">
    <source>
        <dbReference type="PROSITE" id="PS51755"/>
    </source>
</evidence>
<keyword evidence="2" id="KW-0902">Two-component regulatory system</keyword>
<reference evidence="10 11" key="1">
    <citation type="submission" date="2023-10" db="EMBL/GenBank/DDBJ databases">
        <title>Rubellicoccus peritrichatus gen. nov., sp. nov., isolated from an algae of coral reef tank.</title>
        <authorList>
            <person name="Luo J."/>
        </authorList>
    </citation>
    <scope>NUCLEOTIDE SEQUENCE [LARGE SCALE GENOMIC DNA]</scope>
    <source>
        <strain evidence="10 11">CR14</strain>
    </source>
</reference>
<evidence type="ECO:0000256" key="3">
    <source>
        <dbReference type="ARBA" id="ARBA00023015"/>
    </source>
</evidence>
<dbReference type="InterPro" id="IPR011006">
    <property type="entry name" value="CheY-like_superfamily"/>
</dbReference>
<dbReference type="Pfam" id="PF00486">
    <property type="entry name" value="Trans_reg_C"/>
    <property type="match status" value="1"/>
</dbReference>
<dbReference type="Pfam" id="PF00072">
    <property type="entry name" value="Response_reg"/>
    <property type="match status" value="1"/>
</dbReference>
<evidence type="ECO:0000313" key="11">
    <source>
        <dbReference type="Proteomes" id="UP001304300"/>
    </source>
</evidence>
<dbReference type="Gene3D" id="3.40.50.2300">
    <property type="match status" value="1"/>
</dbReference>
<accession>A0AAQ3L621</accession>
<evidence type="ECO:0000256" key="7">
    <source>
        <dbReference type="PROSITE-ProRule" id="PRU01091"/>
    </source>
</evidence>
<evidence type="ECO:0000313" key="10">
    <source>
        <dbReference type="EMBL" id="WOO40139.1"/>
    </source>
</evidence>
<dbReference type="PANTHER" id="PTHR48111">
    <property type="entry name" value="REGULATOR OF RPOS"/>
    <property type="match status" value="1"/>
</dbReference>
<dbReference type="FunFam" id="3.40.50.2300:FF:000002">
    <property type="entry name" value="DNA-binding response regulator PhoP"/>
    <property type="match status" value="1"/>
</dbReference>
<proteinExistence type="predicted"/>
<evidence type="ECO:0000256" key="2">
    <source>
        <dbReference type="ARBA" id="ARBA00023012"/>
    </source>
</evidence>
<evidence type="ECO:0000256" key="5">
    <source>
        <dbReference type="ARBA" id="ARBA00023163"/>
    </source>
</evidence>
<evidence type="ECO:0000259" key="8">
    <source>
        <dbReference type="PROSITE" id="PS50110"/>
    </source>
</evidence>
<dbReference type="AlphaFoldDB" id="A0AAQ3L621"/>
<name>A0AAQ3L621_9BACT</name>
<dbReference type="InterPro" id="IPR001867">
    <property type="entry name" value="OmpR/PhoB-type_DNA-bd"/>
</dbReference>
<dbReference type="PROSITE" id="PS50110">
    <property type="entry name" value="RESPONSE_REGULATORY"/>
    <property type="match status" value="1"/>
</dbReference>
<dbReference type="GO" id="GO:0032993">
    <property type="term" value="C:protein-DNA complex"/>
    <property type="evidence" value="ECO:0007669"/>
    <property type="project" value="TreeGrafter"/>
</dbReference>
<evidence type="ECO:0000256" key="6">
    <source>
        <dbReference type="PROSITE-ProRule" id="PRU00169"/>
    </source>
</evidence>
<dbReference type="EMBL" id="CP136920">
    <property type="protein sequence ID" value="WOO40139.1"/>
    <property type="molecule type" value="Genomic_DNA"/>
</dbReference>
<dbReference type="GO" id="GO:0006355">
    <property type="term" value="P:regulation of DNA-templated transcription"/>
    <property type="evidence" value="ECO:0007669"/>
    <property type="project" value="InterPro"/>
</dbReference>
<feature type="DNA-binding region" description="OmpR/PhoB-type" evidence="7">
    <location>
        <begin position="123"/>
        <end position="216"/>
    </location>
</feature>
<feature type="domain" description="Response regulatory" evidence="8">
    <location>
        <begin position="2"/>
        <end position="115"/>
    </location>
</feature>
<dbReference type="InterPro" id="IPR001789">
    <property type="entry name" value="Sig_transdc_resp-reg_receiver"/>
</dbReference>
<keyword evidence="3" id="KW-0805">Transcription regulation</keyword>
<dbReference type="GO" id="GO:0005829">
    <property type="term" value="C:cytosol"/>
    <property type="evidence" value="ECO:0007669"/>
    <property type="project" value="TreeGrafter"/>
</dbReference>
<keyword evidence="4 7" id="KW-0238">DNA-binding</keyword>
<dbReference type="SMART" id="SM00862">
    <property type="entry name" value="Trans_reg_C"/>
    <property type="match status" value="1"/>
</dbReference>
<feature type="modified residue" description="4-aspartylphosphate" evidence="6">
    <location>
        <position position="51"/>
    </location>
</feature>
<keyword evidence="5" id="KW-0804">Transcription</keyword>
<dbReference type="Proteomes" id="UP001304300">
    <property type="component" value="Chromosome"/>
</dbReference>
<dbReference type="RefSeq" id="WP_317832260.1">
    <property type="nucleotide sequence ID" value="NZ_CP136920.1"/>
</dbReference>
<sequence length="216" mass="24561">MKILVVEDDSILQKQLVRSLREQSYAVDASGNGTEALYKIRNWPFDLVILDIMLPELNGLEVLRQMRENIKTPVLLLTARDTLDDRVNGLDCGADDYLTKPFHMDELLARVRSLLRRSKNSTDPTIKVGELVVDTNSGKVYRGEETVPMTWSEYAIVHKLAKEHGSIVSTSELLDTILDENNDAFSNVLNVHLFNIRKKLGKDSIRTIRGRGYMME</sequence>
<gene>
    <name evidence="10" type="ORF">RZN69_16075</name>
</gene>
<organism evidence="10 11">
    <name type="scientific">Rubellicoccus peritrichatus</name>
    <dbReference type="NCBI Taxonomy" id="3080537"/>
    <lineage>
        <taxon>Bacteria</taxon>
        <taxon>Pseudomonadati</taxon>
        <taxon>Verrucomicrobiota</taxon>
        <taxon>Opitutia</taxon>
        <taxon>Puniceicoccales</taxon>
        <taxon>Cerasicoccaceae</taxon>
        <taxon>Rubellicoccus</taxon>
    </lineage>
</organism>
<protein>
    <submittedName>
        <fullName evidence="10">Response regulator</fullName>
    </submittedName>
</protein>
<dbReference type="GO" id="GO:0000976">
    <property type="term" value="F:transcription cis-regulatory region binding"/>
    <property type="evidence" value="ECO:0007669"/>
    <property type="project" value="TreeGrafter"/>
</dbReference>
<evidence type="ECO:0000256" key="4">
    <source>
        <dbReference type="ARBA" id="ARBA00023125"/>
    </source>
</evidence>
<dbReference type="KEGG" id="puo:RZN69_16075"/>
<dbReference type="PROSITE" id="PS51755">
    <property type="entry name" value="OMPR_PHOB"/>
    <property type="match status" value="1"/>
</dbReference>
<dbReference type="CDD" id="cd00383">
    <property type="entry name" value="trans_reg_C"/>
    <property type="match status" value="1"/>
</dbReference>
<dbReference type="PANTHER" id="PTHR48111:SF1">
    <property type="entry name" value="TWO-COMPONENT RESPONSE REGULATOR ORR33"/>
    <property type="match status" value="1"/>
</dbReference>
<dbReference type="InterPro" id="IPR039420">
    <property type="entry name" value="WalR-like"/>
</dbReference>
<dbReference type="GO" id="GO:0000156">
    <property type="term" value="F:phosphorelay response regulator activity"/>
    <property type="evidence" value="ECO:0007669"/>
    <property type="project" value="TreeGrafter"/>
</dbReference>
<dbReference type="SUPFAM" id="SSF52172">
    <property type="entry name" value="CheY-like"/>
    <property type="match status" value="1"/>
</dbReference>
<keyword evidence="11" id="KW-1185">Reference proteome</keyword>
<dbReference type="Gene3D" id="1.10.10.10">
    <property type="entry name" value="Winged helix-like DNA-binding domain superfamily/Winged helix DNA-binding domain"/>
    <property type="match status" value="1"/>
</dbReference>
<evidence type="ECO:0000256" key="1">
    <source>
        <dbReference type="ARBA" id="ARBA00022553"/>
    </source>
</evidence>
<dbReference type="InterPro" id="IPR036388">
    <property type="entry name" value="WH-like_DNA-bd_sf"/>
</dbReference>
<dbReference type="SMART" id="SM00448">
    <property type="entry name" value="REC"/>
    <property type="match status" value="1"/>
</dbReference>
<dbReference type="Gene3D" id="6.10.250.690">
    <property type="match status" value="1"/>
</dbReference>